<sequence length="123" mass="14183">MLRLVVLHLITVFGVVVRRSNLVGCVHMWSYDVMRATTLRCAALAQVKSVFAHQRQRQRMCRRTHSGGPLGALRVDSHFCQMRRNCGPSRYARRHGVTCACTNEVMQRCGNQRRRRGRVLDFV</sequence>
<reference evidence="3 4" key="1">
    <citation type="submission" date="2017-10" db="EMBL/GenBank/DDBJ databases">
        <authorList>
            <person name="Regsiter A."/>
            <person name="William W."/>
        </authorList>
    </citation>
    <scope>NUCLEOTIDE SEQUENCE [LARGE SCALE GENOMIC DNA]</scope>
    <source>
        <strain evidence="1 4">CFBP6984</strain>
        <strain evidence="2 3">CFBP7430</strain>
    </source>
</reference>
<dbReference type="Proteomes" id="UP000234166">
    <property type="component" value="Unassembled WGS sequence"/>
</dbReference>
<protein>
    <recommendedName>
        <fullName evidence="5">Secreted protein</fullName>
    </recommendedName>
</protein>
<dbReference type="AlphaFoldDB" id="A0AB38E535"/>
<name>A0AB38E535_XANCH</name>
<accession>A0AB38E535</accession>
<organism evidence="2 3">
    <name type="scientific">Xanthomonas campestris pv. phaseoli</name>
    <dbReference type="NCBI Taxonomy" id="317013"/>
    <lineage>
        <taxon>Bacteria</taxon>
        <taxon>Pseudomonadati</taxon>
        <taxon>Pseudomonadota</taxon>
        <taxon>Gammaproteobacteria</taxon>
        <taxon>Lysobacterales</taxon>
        <taxon>Lysobacteraceae</taxon>
        <taxon>Xanthomonas</taxon>
    </lineage>
</organism>
<comment type="caution">
    <text evidence="2">The sequence shown here is derived from an EMBL/GenBank/DDBJ whole genome shotgun (WGS) entry which is preliminary data.</text>
</comment>
<dbReference type="Proteomes" id="UP000234181">
    <property type="component" value="Unassembled WGS sequence"/>
</dbReference>
<gene>
    <name evidence="1" type="ORF">XAP6984_810001</name>
    <name evidence="2" type="ORF">XAP7430_770001</name>
</gene>
<proteinExistence type="predicted"/>
<dbReference type="EMBL" id="OCYS01000135">
    <property type="protein sequence ID" value="SON92443.1"/>
    <property type="molecule type" value="Genomic_DNA"/>
</dbReference>
<evidence type="ECO:0000313" key="3">
    <source>
        <dbReference type="Proteomes" id="UP000234166"/>
    </source>
</evidence>
<evidence type="ECO:0008006" key="5">
    <source>
        <dbReference type="Google" id="ProtNLM"/>
    </source>
</evidence>
<keyword evidence="4" id="KW-1185">Reference proteome</keyword>
<evidence type="ECO:0000313" key="2">
    <source>
        <dbReference type="EMBL" id="SON92443.1"/>
    </source>
</evidence>
<evidence type="ECO:0000313" key="1">
    <source>
        <dbReference type="EMBL" id="SON87605.1"/>
    </source>
</evidence>
<dbReference type="EMBL" id="OCYT01000141">
    <property type="protein sequence ID" value="SON87605.1"/>
    <property type="molecule type" value="Genomic_DNA"/>
</dbReference>
<evidence type="ECO:0000313" key="4">
    <source>
        <dbReference type="Proteomes" id="UP000234181"/>
    </source>
</evidence>